<name>A0ABT9XXD2_9BACI</name>
<feature type="compositionally biased region" description="Basic and acidic residues" evidence="1">
    <location>
        <begin position="276"/>
        <end position="300"/>
    </location>
</feature>
<dbReference type="Gene3D" id="1.10.510.10">
    <property type="entry name" value="Transferase(Phosphotransferase) domain 1"/>
    <property type="match status" value="1"/>
</dbReference>
<gene>
    <name evidence="2" type="ORF">J2S10_003422</name>
</gene>
<evidence type="ECO:0000313" key="3">
    <source>
        <dbReference type="Proteomes" id="UP001224122"/>
    </source>
</evidence>
<comment type="caution">
    <text evidence="2">The sequence shown here is derived from an EMBL/GenBank/DDBJ whole genome shotgun (WGS) entry which is preliminary data.</text>
</comment>
<accession>A0ABT9XXD2</accession>
<feature type="compositionally biased region" description="Basic and acidic residues" evidence="1">
    <location>
        <begin position="307"/>
        <end position="326"/>
    </location>
</feature>
<keyword evidence="3" id="KW-1185">Reference proteome</keyword>
<evidence type="ECO:0000313" key="2">
    <source>
        <dbReference type="EMBL" id="MDQ0200239.1"/>
    </source>
</evidence>
<dbReference type="Proteomes" id="UP001224122">
    <property type="component" value="Unassembled WGS sequence"/>
</dbReference>
<dbReference type="SUPFAM" id="SSF56112">
    <property type="entry name" value="Protein kinase-like (PK-like)"/>
    <property type="match status" value="1"/>
</dbReference>
<keyword evidence="2" id="KW-0418">Kinase</keyword>
<dbReference type="GO" id="GO:0016301">
    <property type="term" value="F:kinase activity"/>
    <property type="evidence" value="ECO:0007669"/>
    <property type="project" value="UniProtKB-KW"/>
</dbReference>
<reference evidence="2 3" key="1">
    <citation type="submission" date="2023-07" db="EMBL/GenBank/DDBJ databases">
        <title>Genomic Encyclopedia of Type Strains, Phase IV (KMG-IV): sequencing the most valuable type-strain genomes for metagenomic binning, comparative biology and taxonomic classification.</title>
        <authorList>
            <person name="Goeker M."/>
        </authorList>
    </citation>
    <scope>NUCLEOTIDE SEQUENCE [LARGE SCALE GENOMIC DNA]</scope>
    <source>
        <strain evidence="2 3">DSM 27594</strain>
    </source>
</reference>
<organism evidence="2 3">
    <name type="scientific">Neobacillus ginsengisoli</name>
    <dbReference type="NCBI Taxonomy" id="904295"/>
    <lineage>
        <taxon>Bacteria</taxon>
        <taxon>Bacillati</taxon>
        <taxon>Bacillota</taxon>
        <taxon>Bacilli</taxon>
        <taxon>Bacillales</taxon>
        <taxon>Bacillaceae</taxon>
        <taxon>Neobacillus</taxon>
    </lineage>
</organism>
<dbReference type="InterPro" id="IPR011009">
    <property type="entry name" value="Kinase-like_dom_sf"/>
</dbReference>
<feature type="region of interest" description="Disordered" evidence="1">
    <location>
        <begin position="276"/>
        <end position="326"/>
    </location>
</feature>
<dbReference type="RefSeq" id="WP_307409863.1">
    <property type="nucleotide sequence ID" value="NZ_JAUSTW010000005.1"/>
</dbReference>
<dbReference type="EMBL" id="JAUSTW010000005">
    <property type="protein sequence ID" value="MDQ0200239.1"/>
    <property type="molecule type" value="Genomic_DNA"/>
</dbReference>
<protein>
    <submittedName>
        <fullName evidence="2">Ser/Thr protein kinase</fullName>
    </submittedName>
</protein>
<evidence type="ECO:0000256" key="1">
    <source>
        <dbReference type="SAM" id="MobiDB-lite"/>
    </source>
</evidence>
<keyword evidence="2" id="KW-0808">Transferase</keyword>
<sequence>MDKKQLEKWIKDIKVQNMINADVEVVNKSPMLMIGKGRQGAVFQFSDDICVKVFGNVEDCDREYYALSLGQNTNLLPQVYAKGSLYIAMEIVRGVDLREYLQSQPLTEELSYKLIQMLVMFKEIGFERIDHHKRQIFLQPDGNLKVIDVARTVWRDRVYPYPRKLLTSLGEENKALFLSHVQTLEPELYNEWLHYIRMEEISHQIYQILLPQKSDKKTLKKLSQKLLTTKDEENYVVMLEGLAHKVFKEEWVKTMIARGYDINKVMEKIDKYWDEHEQDGPYTRDGRSKKGKDSRGEKEKQQRHRKYNGEEKPFESVKYRETGKHR</sequence>
<proteinExistence type="predicted"/>